<dbReference type="OrthoDB" id="9799894at2"/>
<name>A0A086XZU4_9RHOB</name>
<proteinExistence type="predicted"/>
<dbReference type="STRING" id="1105367.CG50_16185"/>
<reference evidence="2 3" key="1">
    <citation type="submission" date="2014-03" db="EMBL/GenBank/DDBJ databases">
        <title>Genome of Paenirhodobacter enshiensis DW2-9.</title>
        <authorList>
            <person name="Wang D."/>
            <person name="Wang G."/>
        </authorList>
    </citation>
    <scope>NUCLEOTIDE SEQUENCE [LARGE SCALE GENOMIC DNA]</scope>
    <source>
        <strain evidence="2 3">DW2-9</strain>
    </source>
</reference>
<dbReference type="AlphaFoldDB" id="A0A086XZU4"/>
<dbReference type="PIRSF" id="PIRSF032131">
    <property type="entry name" value="UCP032131"/>
    <property type="match status" value="1"/>
</dbReference>
<sequence>MIRYTLKCDHDHAFESWFASAEAFDKLSAAGMVACTVCGSARVAKTLMAPAVRPARKAGAPEAPHPETAQAAPAAAPDPAGIIAALRRAVEQNSDYVGKDFATEARAMHEGEAPERAIWGEARPDEARALIEDGIEVTPLPFMSPRKTN</sequence>
<protein>
    <submittedName>
        <fullName evidence="2">Uncharacterized protein</fullName>
    </submittedName>
</protein>
<evidence type="ECO:0000256" key="1">
    <source>
        <dbReference type="SAM" id="MobiDB-lite"/>
    </source>
</evidence>
<gene>
    <name evidence="2" type="ORF">CG50_16185</name>
</gene>
<dbReference type="Proteomes" id="UP000028824">
    <property type="component" value="Unassembled WGS sequence"/>
</dbReference>
<accession>A0A086XZU4</accession>
<feature type="region of interest" description="Disordered" evidence="1">
    <location>
        <begin position="52"/>
        <end position="76"/>
    </location>
</feature>
<evidence type="ECO:0000313" key="2">
    <source>
        <dbReference type="EMBL" id="KFI27544.1"/>
    </source>
</evidence>
<dbReference type="EMBL" id="JFZB01000009">
    <property type="protein sequence ID" value="KFI27544.1"/>
    <property type="molecule type" value="Genomic_DNA"/>
</dbReference>
<keyword evidence="3" id="KW-1185">Reference proteome</keyword>
<feature type="compositionally biased region" description="Low complexity" evidence="1">
    <location>
        <begin position="60"/>
        <end position="76"/>
    </location>
</feature>
<comment type="caution">
    <text evidence="2">The sequence shown here is derived from an EMBL/GenBank/DDBJ whole genome shotgun (WGS) entry which is preliminary data.</text>
</comment>
<evidence type="ECO:0000313" key="3">
    <source>
        <dbReference type="Proteomes" id="UP000028824"/>
    </source>
</evidence>
<dbReference type="InterPro" id="IPR009562">
    <property type="entry name" value="DUF1178"/>
</dbReference>
<dbReference type="RefSeq" id="WP_036636581.1">
    <property type="nucleotide sequence ID" value="NZ_JFZB01000009.1"/>
</dbReference>
<dbReference type="eggNOG" id="COG5319">
    <property type="taxonomic scope" value="Bacteria"/>
</dbReference>
<organism evidence="2 3">
    <name type="scientific">Paenirhodobacter enshiensis</name>
    <dbReference type="NCBI Taxonomy" id="1105367"/>
    <lineage>
        <taxon>Bacteria</taxon>
        <taxon>Pseudomonadati</taxon>
        <taxon>Pseudomonadota</taxon>
        <taxon>Alphaproteobacteria</taxon>
        <taxon>Rhodobacterales</taxon>
        <taxon>Rhodobacter group</taxon>
        <taxon>Paenirhodobacter</taxon>
    </lineage>
</organism>
<dbReference type="Pfam" id="PF06676">
    <property type="entry name" value="DUF1178"/>
    <property type="match status" value="1"/>
</dbReference>